<keyword evidence="1" id="KW-0732">Signal</keyword>
<feature type="chain" id="PRO_5025650795" evidence="1">
    <location>
        <begin position="24"/>
        <end position="100"/>
    </location>
</feature>
<accession>A0A6A5X5T8</accession>
<dbReference type="GeneID" id="54283747"/>
<evidence type="ECO:0000256" key="1">
    <source>
        <dbReference type="SAM" id="SignalP"/>
    </source>
</evidence>
<dbReference type="Proteomes" id="UP000799778">
    <property type="component" value="Unassembled WGS sequence"/>
</dbReference>
<proteinExistence type="predicted"/>
<dbReference type="AlphaFoldDB" id="A0A6A5X5T8"/>
<dbReference type="RefSeq" id="XP_033376599.1">
    <property type="nucleotide sequence ID" value="XM_033526350.1"/>
</dbReference>
<dbReference type="EMBL" id="ML978103">
    <property type="protein sequence ID" value="KAF2008260.1"/>
    <property type="molecule type" value="Genomic_DNA"/>
</dbReference>
<organism evidence="2 3">
    <name type="scientific">Aaosphaeria arxii CBS 175.79</name>
    <dbReference type="NCBI Taxonomy" id="1450172"/>
    <lineage>
        <taxon>Eukaryota</taxon>
        <taxon>Fungi</taxon>
        <taxon>Dikarya</taxon>
        <taxon>Ascomycota</taxon>
        <taxon>Pezizomycotina</taxon>
        <taxon>Dothideomycetes</taxon>
        <taxon>Pleosporomycetidae</taxon>
        <taxon>Pleosporales</taxon>
        <taxon>Pleosporales incertae sedis</taxon>
        <taxon>Aaosphaeria</taxon>
    </lineage>
</organism>
<keyword evidence="3" id="KW-1185">Reference proteome</keyword>
<name>A0A6A5X5T8_9PLEO</name>
<evidence type="ECO:0000313" key="3">
    <source>
        <dbReference type="Proteomes" id="UP000799778"/>
    </source>
</evidence>
<feature type="signal peptide" evidence="1">
    <location>
        <begin position="1"/>
        <end position="23"/>
    </location>
</feature>
<gene>
    <name evidence="2" type="ORF">BU24DRAFT_416036</name>
</gene>
<protein>
    <submittedName>
        <fullName evidence="2">Uncharacterized protein</fullName>
    </submittedName>
</protein>
<reference evidence="2" key="1">
    <citation type="journal article" date="2020" name="Stud. Mycol.">
        <title>101 Dothideomycetes genomes: a test case for predicting lifestyles and emergence of pathogens.</title>
        <authorList>
            <person name="Haridas S."/>
            <person name="Albert R."/>
            <person name="Binder M."/>
            <person name="Bloem J."/>
            <person name="Labutti K."/>
            <person name="Salamov A."/>
            <person name="Andreopoulos B."/>
            <person name="Baker S."/>
            <person name="Barry K."/>
            <person name="Bills G."/>
            <person name="Bluhm B."/>
            <person name="Cannon C."/>
            <person name="Castanera R."/>
            <person name="Culley D."/>
            <person name="Daum C."/>
            <person name="Ezra D."/>
            <person name="Gonzalez J."/>
            <person name="Henrissat B."/>
            <person name="Kuo A."/>
            <person name="Liang C."/>
            <person name="Lipzen A."/>
            <person name="Lutzoni F."/>
            <person name="Magnuson J."/>
            <person name="Mondo S."/>
            <person name="Nolan M."/>
            <person name="Ohm R."/>
            <person name="Pangilinan J."/>
            <person name="Park H.-J."/>
            <person name="Ramirez L."/>
            <person name="Alfaro M."/>
            <person name="Sun H."/>
            <person name="Tritt A."/>
            <person name="Yoshinaga Y."/>
            <person name="Zwiers L.-H."/>
            <person name="Turgeon B."/>
            <person name="Goodwin S."/>
            <person name="Spatafora J."/>
            <person name="Crous P."/>
            <person name="Grigoriev I."/>
        </authorList>
    </citation>
    <scope>NUCLEOTIDE SEQUENCE</scope>
    <source>
        <strain evidence="2">CBS 175.79</strain>
    </source>
</reference>
<evidence type="ECO:0000313" key="2">
    <source>
        <dbReference type="EMBL" id="KAF2008260.1"/>
    </source>
</evidence>
<sequence>MRLLSVLTATVLLAVSTFTGTFGVPVSGADVQSQLSQRSGLSKRAPPIPMDEVAYRTWQGKLPPNVFMQTEMPDHQIKAYAKATYDKLVKKASPILVAVI</sequence>